<keyword evidence="1" id="KW-1133">Transmembrane helix</keyword>
<feature type="transmembrane region" description="Helical" evidence="1">
    <location>
        <begin position="60"/>
        <end position="86"/>
    </location>
</feature>
<feature type="transmembrane region" description="Helical" evidence="1">
    <location>
        <begin position="123"/>
        <end position="142"/>
    </location>
</feature>
<sequence>MELRNIVICAACFILVSAGLVYGLKLLRKRNYLLGLEWLVVAFSATNALLYFSLGSETAYLFSYFCDAFSRGVGIPVITIIGFMAVTHDYKPSVFKDVMLFAGGMLVTLALVLSAHALGGFLAYFYVVMWTVFSLYLVYLVLRLLSAGEHILALGLFLGMLAAQTIACIYDFYKIPGDETNVLFNFYVLALLSWACLLVLMYYAYGALERTKESMPLLQPR</sequence>
<dbReference type="Proteomes" id="UP000280455">
    <property type="component" value="Chromosome"/>
</dbReference>
<evidence type="ECO:0000313" key="3">
    <source>
        <dbReference type="Proteomes" id="UP000280455"/>
    </source>
</evidence>
<accession>A0AAD1E6C8</accession>
<feature type="transmembrane region" description="Helical" evidence="1">
    <location>
        <begin position="6"/>
        <end position="24"/>
    </location>
</feature>
<reference evidence="2 3" key="1">
    <citation type="submission" date="2018-03" db="EMBL/GenBank/DDBJ databases">
        <title>Diversity of phytobeneficial traits revealed by whole-genome analysis of worldwide-isolated phenazine-producing Pseudomonas spp.</title>
        <authorList>
            <person name="Biessy A."/>
            <person name="Novinscak A."/>
            <person name="Blom J."/>
            <person name="Leger G."/>
            <person name="Thomashow L.S."/>
            <person name="Cazorla F.M."/>
            <person name="Josic D."/>
            <person name="Filion M."/>
        </authorList>
    </citation>
    <scope>NUCLEOTIDE SEQUENCE [LARGE SCALE GENOMIC DNA]</scope>
    <source>
        <strain evidence="2 3">ChPhzS24</strain>
    </source>
</reference>
<feature type="transmembrane region" description="Helical" evidence="1">
    <location>
        <begin position="184"/>
        <end position="205"/>
    </location>
</feature>
<name>A0AAD1E6C8_9PSED</name>
<organism evidence="2 3">
    <name type="scientific">Pseudomonas chlororaphis subsp. aureofaciens</name>
    <dbReference type="NCBI Taxonomy" id="587851"/>
    <lineage>
        <taxon>Bacteria</taxon>
        <taxon>Pseudomonadati</taxon>
        <taxon>Pseudomonadota</taxon>
        <taxon>Gammaproteobacteria</taxon>
        <taxon>Pseudomonadales</taxon>
        <taxon>Pseudomonadaceae</taxon>
        <taxon>Pseudomonas</taxon>
    </lineage>
</organism>
<feature type="transmembrane region" description="Helical" evidence="1">
    <location>
        <begin position="36"/>
        <end position="54"/>
    </location>
</feature>
<gene>
    <name evidence="2" type="ORF">C4K07_3143</name>
</gene>
<keyword evidence="1" id="KW-0812">Transmembrane</keyword>
<proteinExistence type="predicted"/>
<protein>
    <submittedName>
        <fullName evidence="2">Permease of the major facilitator superfamily</fullName>
    </submittedName>
</protein>
<evidence type="ECO:0000256" key="1">
    <source>
        <dbReference type="SAM" id="Phobius"/>
    </source>
</evidence>
<dbReference type="RefSeq" id="WP_101282487.1">
    <property type="nucleotide sequence ID" value="NZ_CP027749.1"/>
</dbReference>
<keyword evidence="1" id="KW-0472">Membrane</keyword>
<evidence type="ECO:0000313" key="2">
    <source>
        <dbReference type="EMBL" id="AZE29928.1"/>
    </source>
</evidence>
<dbReference type="EMBL" id="CP027750">
    <property type="protein sequence ID" value="AZE29928.1"/>
    <property type="molecule type" value="Genomic_DNA"/>
</dbReference>
<dbReference type="AlphaFoldDB" id="A0AAD1E6C8"/>
<feature type="transmembrane region" description="Helical" evidence="1">
    <location>
        <begin position="151"/>
        <end position="172"/>
    </location>
</feature>
<feature type="transmembrane region" description="Helical" evidence="1">
    <location>
        <begin position="98"/>
        <end position="117"/>
    </location>
</feature>